<keyword evidence="5 10" id="KW-0560">Oxidoreductase</keyword>
<feature type="domain" description="Pyridine nucleotide-disulphide oxidoreductase dimerisation" evidence="11">
    <location>
        <begin position="346"/>
        <end position="452"/>
    </location>
</feature>
<dbReference type="SUPFAM" id="SSF55424">
    <property type="entry name" value="FAD/NAD-linked reductases, dimerisation (C-terminal) domain"/>
    <property type="match status" value="1"/>
</dbReference>
<dbReference type="Proteomes" id="UP001229244">
    <property type="component" value="Unassembled WGS sequence"/>
</dbReference>
<feature type="binding site" evidence="8">
    <location>
        <begin position="181"/>
        <end position="188"/>
    </location>
    <ligand>
        <name>NAD(+)</name>
        <dbReference type="ChEBI" id="CHEBI:57540"/>
    </ligand>
</feature>
<keyword evidence="7 10" id="KW-0676">Redox-active center</keyword>
<evidence type="ECO:0000256" key="2">
    <source>
        <dbReference type="ARBA" id="ARBA00022630"/>
    </source>
</evidence>
<dbReference type="PANTHER" id="PTHR43014:SF2">
    <property type="entry name" value="MERCURIC REDUCTASE"/>
    <property type="match status" value="1"/>
</dbReference>
<keyword evidence="14" id="KW-1185">Reference proteome</keyword>
<organism evidence="13 14">
    <name type="scientific">Amorphus orientalis</name>
    <dbReference type="NCBI Taxonomy" id="649198"/>
    <lineage>
        <taxon>Bacteria</taxon>
        <taxon>Pseudomonadati</taxon>
        <taxon>Pseudomonadota</taxon>
        <taxon>Alphaproteobacteria</taxon>
        <taxon>Hyphomicrobiales</taxon>
        <taxon>Amorphaceae</taxon>
        <taxon>Amorphus</taxon>
    </lineage>
</organism>
<dbReference type="InterPro" id="IPR012999">
    <property type="entry name" value="Pyr_OxRdtase_I_AS"/>
</dbReference>
<dbReference type="InterPro" id="IPR004099">
    <property type="entry name" value="Pyr_nucl-diS_OxRdtase_dimer"/>
</dbReference>
<feature type="binding site" evidence="8">
    <location>
        <position position="310"/>
    </location>
    <ligand>
        <name>FAD</name>
        <dbReference type="ChEBI" id="CHEBI:57692"/>
    </ligand>
</feature>
<keyword evidence="8" id="KW-0520">NAD</keyword>
<evidence type="ECO:0000259" key="11">
    <source>
        <dbReference type="Pfam" id="PF02852"/>
    </source>
</evidence>
<dbReference type="FunFam" id="3.30.390.30:FF:000001">
    <property type="entry name" value="Dihydrolipoyl dehydrogenase"/>
    <property type="match status" value="1"/>
</dbReference>
<evidence type="ECO:0000256" key="10">
    <source>
        <dbReference type="RuleBase" id="RU003691"/>
    </source>
</evidence>
<keyword evidence="3 8" id="KW-0274">FAD</keyword>
<keyword evidence="13" id="KW-0670">Pyruvate</keyword>
<name>A0AAE4AU04_9HYPH</name>
<proteinExistence type="inferred from homology"/>
<dbReference type="PRINTS" id="PR00368">
    <property type="entry name" value="FADPNR"/>
</dbReference>
<evidence type="ECO:0000256" key="5">
    <source>
        <dbReference type="ARBA" id="ARBA00023002"/>
    </source>
</evidence>
<keyword evidence="6" id="KW-1015">Disulfide bond</keyword>
<dbReference type="InterPro" id="IPR001100">
    <property type="entry name" value="Pyr_nuc-diS_OxRdtase"/>
</dbReference>
<evidence type="ECO:0000259" key="12">
    <source>
        <dbReference type="Pfam" id="PF07992"/>
    </source>
</evidence>
<evidence type="ECO:0000256" key="8">
    <source>
        <dbReference type="PIRSR" id="PIRSR000350-3"/>
    </source>
</evidence>
<dbReference type="InterPro" id="IPR016156">
    <property type="entry name" value="FAD/NAD-linked_Rdtase_dimer_sf"/>
</dbReference>
<protein>
    <submittedName>
        <fullName evidence="13">Pyruvate/2-oxoglutarate dehydrogenase complex dihydrolipoamide dehydrogenase (E3) component</fullName>
    </submittedName>
</protein>
<keyword evidence="4" id="KW-0521">NADP</keyword>
<comment type="caution">
    <text evidence="13">The sequence shown here is derived from an EMBL/GenBank/DDBJ whole genome shotgun (WGS) entry which is preliminary data.</text>
</comment>
<accession>A0AAE4AU04</accession>
<dbReference type="PIRSF" id="PIRSF000350">
    <property type="entry name" value="Mercury_reductase_MerA"/>
    <property type="match status" value="1"/>
</dbReference>
<gene>
    <name evidence="13" type="ORF">J2S73_003138</name>
</gene>
<evidence type="ECO:0000256" key="7">
    <source>
        <dbReference type="ARBA" id="ARBA00023284"/>
    </source>
</evidence>
<dbReference type="Gene3D" id="3.30.390.30">
    <property type="match status" value="1"/>
</dbReference>
<dbReference type="GO" id="GO:0016668">
    <property type="term" value="F:oxidoreductase activity, acting on a sulfur group of donors, NAD(P) as acceptor"/>
    <property type="evidence" value="ECO:0007669"/>
    <property type="project" value="InterPro"/>
</dbReference>
<evidence type="ECO:0000313" key="13">
    <source>
        <dbReference type="EMBL" id="MDQ0316662.1"/>
    </source>
</evidence>
<feature type="disulfide bond" description="Redox-active" evidence="9">
    <location>
        <begin position="47"/>
        <end position="52"/>
    </location>
</feature>
<dbReference type="PANTHER" id="PTHR43014">
    <property type="entry name" value="MERCURIC REDUCTASE"/>
    <property type="match status" value="1"/>
</dbReference>
<feature type="binding site" evidence="8">
    <location>
        <position position="270"/>
    </location>
    <ligand>
        <name>NAD(+)</name>
        <dbReference type="ChEBI" id="CHEBI:57540"/>
    </ligand>
</feature>
<keyword evidence="8" id="KW-0547">Nucleotide-binding</keyword>
<dbReference type="InterPro" id="IPR023753">
    <property type="entry name" value="FAD/NAD-binding_dom"/>
</dbReference>
<feature type="binding site" evidence="8">
    <location>
        <begin position="144"/>
        <end position="146"/>
    </location>
    <ligand>
        <name>FAD</name>
        <dbReference type="ChEBI" id="CHEBI:57692"/>
    </ligand>
</feature>
<dbReference type="PROSITE" id="PS00076">
    <property type="entry name" value="PYRIDINE_REDOX_1"/>
    <property type="match status" value="1"/>
</dbReference>
<feature type="binding site" evidence="8">
    <location>
        <position position="204"/>
    </location>
    <ligand>
        <name>NAD(+)</name>
        <dbReference type="ChEBI" id="CHEBI:57540"/>
    </ligand>
</feature>
<dbReference type="GO" id="GO:0003955">
    <property type="term" value="F:NAD(P)H dehydrogenase (quinone) activity"/>
    <property type="evidence" value="ECO:0007669"/>
    <property type="project" value="TreeGrafter"/>
</dbReference>
<dbReference type="PRINTS" id="PR00411">
    <property type="entry name" value="PNDRDTASEI"/>
</dbReference>
<evidence type="ECO:0000313" key="14">
    <source>
        <dbReference type="Proteomes" id="UP001229244"/>
    </source>
</evidence>
<feature type="domain" description="FAD/NAD(P)-binding" evidence="12">
    <location>
        <begin position="11"/>
        <end position="324"/>
    </location>
</feature>
<evidence type="ECO:0000256" key="3">
    <source>
        <dbReference type="ARBA" id="ARBA00022827"/>
    </source>
</evidence>
<evidence type="ECO:0000256" key="1">
    <source>
        <dbReference type="ARBA" id="ARBA00007532"/>
    </source>
</evidence>
<evidence type="ECO:0000256" key="9">
    <source>
        <dbReference type="PIRSR" id="PIRSR000350-4"/>
    </source>
</evidence>
<dbReference type="RefSeq" id="WP_306886543.1">
    <property type="nucleotide sequence ID" value="NZ_JAUSUL010000003.1"/>
</dbReference>
<dbReference type="GO" id="GO:0050660">
    <property type="term" value="F:flavin adenine dinucleotide binding"/>
    <property type="evidence" value="ECO:0007669"/>
    <property type="project" value="TreeGrafter"/>
</dbReference>
<comment type="cofactor">
    <cofactor evidence="8">
        <name>FAD</name>
        <dbReference type="ChEBI" id="CHEBI:57692"/>
    </cofactor>
    <text evidence="8">Binds 1 FAD per subunit.</text>
</comment>
<dbReference type="Pfam" id="PF07992">
    <property type="entry name" value="Pyr_redox_2"/>
    <property type="match status" value="1"/>
</dbReference>
<dbReference type="SUPFAM" id="SSF51905">
    <property type="entry name" value="FAD/NAD(P)-binding domain"/>
    <property type="match status" value="1"/>
</dbReference>
<evidence type="ECO:0000256" key="6">
    <source>
        <dbReference type="ARBA" id="ARBA00023157"/>
    </source>
</evidence>
<feature type="binding site" evidence="8">
    <location>
        <position position="56"/>
    </location>
    <ligand>
        <name>FAD</name>
        <dbReference type="ChEBI" id="CHEBI:57692"/>
    </ligand>
</feature>
<sequence>MTACPKLLTPDICVIGAGSAGLTVAAAAAQFGVPVVLVEKGEMGGECLNTGCVPSKALIAAAAVRQTGRRGPAFGIEATEPAVDYAGVHRHIHEVIAKIAPHDSVERFEGLGVTVLRDHARFRDARTLEVGDTLVRPRRFVIATGSTAAVPPVEGLETVPYLTNETVFGLTELPGHLLVVGGGPVGVELAQAYRRLGSEVTVIETGSILSRDDPELVEVAREALSADGVRLLENTTLAEVGGSAGAIETVVEMASGRRTIAGTHILVATGRAPTVEGLDLDKAGIAYSAKGISVNRGLRTTNRRAYAIGDCVGGLQFTHVAGYHASLAIRSILFRLPVKVDTTRLPRVTYLDPELGQIGLTEAQAREIHGDRVRVLSAPFSGNDRARAERRTEGLVKIVTGPRGRILGVGMVGAGAGELLAGWSLALSAGVKISTVASHVAPYPTLSEVNKAAAIGYFSESLTNPWLRRILGVLRRLG</sequence>
<evidence type="ECO:0000256" key="4">
    <source>
        <dbReference type="ARBA" id="ARBA00022857"/>
    </source>
</evidence>
<comment type="similarity">
    <text evidence="1 10">Belongs to the class-I pyridine nucleotide-disulfide oxidoreductase family.</text>
</comment>
<dbReference type="AlphaFoldDB" id="A0AAE4AU04"/>
<dbReference type="InterPro" id="IPR036188">
    <property type="entry name" value="FAD/NAD-bd_sf"/>
</dbReference>
<dbReference type="Gene3D" id="3.50.50.60">
    <property type="entry name" value="FAD/NAD(P)-binding domain"/>
    <property type="match status" value="2"/>
</dbReference>
<dbReference type="EMBL" id="JAUSUL010000003">
    <property type="protein sequence ID" value="MDQ0316662.1"/>
    <property type="molecule type" value="Genomic_DNA"/>
</dbReference>
<reference evidence="13" key="1">
    <citation type="submission" date="2023-07" db="EMBL/GenBank/DDBJ databases">
        <title>Genomic Encyclopedia of Type Strains, Phase IV (KMG-IV): sequencing the most valuable type-strain genomes for metagenomic binning, comparative biology and taxonomic classification.</title>
        <authorList>
            <person name="Goeker M."/>
        </authorList>
    </citation>
    <scope>NUCLEOTIDE SEQUENCE</scope>
    <source>
        <strain evidence="13">DSM 21202</strain>
    </source>
</reference>
<keyword evidence="2 10" id="KW-0285">Flavoprotein</keyword>
<dbReference type="Pfam" id="PF02852">
    <property type="entry name" value="Pyr_redox_dim"/>
    <property type="match status" value="1"/>
</dbReference>